<dbReference type="GO" id="GO:0005737">
    <property type="term" value="C:cytoplasm"/>
    <property type="evidence" value="ECO:0007669"/>
    <property type="project" value="TreeGrafter"/>
</dbReference>
<dbReference type="GO" id="GO:0061685">
    <property type="term" value="F:diphthine methylesterase activity"/>
    <property type="evidence" value="ECO:0007669"/>
    <property type="project" value="TreeGrafter"/>
</dbReference>
<dbReference type="InterPro" id="IPR052415">
    <property type="entry name" value="Diphthine_MTase"/>
</dbReference>
<organism evidence="4 5">
    <name type="scientific">Schistosoma margrebowiei</name>
    <dbReference type="NCBI Taxonomy" id="48269"/>
    <lineage>
        <taxon>Eukaryota</taxon>
        <taxon>Metazoa</taxon>
        <taxon>Spiralia</taxon>
        <taxon>Lophotrochozoa</taxon>
        <taxon>Platyhelminthes</taxon>
        <taxon>Trematoda</taxon>
        <taxon>Digenea</taxon>
        <taxon>Strigeidida</taxon>
        <taxon>Schistosomatoidea</taxon>
        <taxon>Schistosomatidae</taxon>
        <taxon>Schistosoma</taxon>
    </lineage>
</organism>
<name>A0A183M4J3_9TREM</name>
<dbReference type="Proteomes" id="UP000277204">
    <property type="component" value="Unassembled WGS sequence"/>
</dbReference>
<dbReference type="EMBL" id="UZAI01005927">
    <property type="protein sequence ID" value="VDO92717.1"/>
    <property type="molecule type" value="Genomic_DNA"/>
</dbReference>
<evidence type="ECO:0000256" key="1">
    <source>
        <dbReference type="ARBA" id="ARBA00022574"/>
    </source>
</evidence>
<keyword evidence="1" id="KW-0853">WD repeat</keyword>
<evidence type="ECO:0000256" key="2">
    <source>
        <dbReference type="ARBA" id="ARBA00022737"/>
    </source>
</evidence>
<protein>
    <submittedName>
        <fullName evidence="4">Uncharacterized protein</fullName>
    </submittedName>
</protein>
<evidence type="ECO:0000313" key="4">
    <source>
        <dbReference type="EMBL" id="VDO92717.1"/>
    </source>
</evidence>
<comment type="pathway">
    <text evidence="3">Protein modification.</text>
</comment>
<evidence type="ECO:0000313" key="5">
    <source>
        <dbReference type="Proteomes" id="UP000277204"/>
    </source>
</evidence>
<dbReference type="STRING" id="48269.A0A183M4J3"/>
<gene>
    <name evidence="4" type="ORF">SMRZ_LOCUS10968</name>
</gene>
<dbReference type="AlphaFoldDB" id="A0A183M4J3"/>
<dbReference type="GO" id="GO:0017183">
    <property type="term" value="P:protein histidyl modification to diphthamide"/>
    <property type="evidence" value="ECO:0007669"/>
    <property type="project" value="TreeGrafter"/>
</dbReference>
<accession>A0A183M4J3</accession>
<reference evidence="4 5" key="1">
    <citation type="submission" date="2018-11" db="EMBL/GenBank/DDBJ databases">
        <authorList>
            <consortium name="Pathogen Informatics"/>
        </authorList>
    </citation>
    <scope>NUCLEOTIDE SEQUENCE [LARGE SCALE GENOMIC DNA]</scope>
    <source>
        <strain evidence="4 5">Zambia</strain>
    </source>
</reference>
<evidence type="ECO:0000256" key="3">
    <source>
        <dbReference type="ARBA" id="ARBA00043952"/>
    </source>
</evidence>
<keyword evidence="2" id="KW-0677">Repeat</keyword>
<sequence>MLLQDWVALTLELMIGIEVIERVDRFTYLGSLISPYGLVCDEISARIQKARLAFVNLRHLWRRRDICLSTEGRVYCAAVRSVLLYGKSSREIFTRSKKHLRYTRKSNNNPVELERLLIKSAIAVHAIFNNCVDIKSSEQYKKAFPTTMKDDYDDTLYLWDLRMIHSSDKVTNTTTTPLHKCQFDGGVWRHKWGPQYYVIVSAIHDGFAVAHLPLRSPFNHKADKEDSVYKFRSTNGQLAYGIDWSFNHKINQLESDFMKSTVVCCSFYDNTIEFGELIIKL</sequence>
<proteinExistence type="predicted"/>
<keyword evidence="5" id="KW-1185">Reference proteome</keyword>
<dbReference type="PANTHER" id="PTHR46042">
    <property type="entry name" value="DIPHTHINE METHYLTRANSFERASE"/>
    <property type="match status" value="1"/>
</dbReference>
<dbReference type="PANTHER" id="PTHR46042:SF1">
    <property type="entry name" value="DIPHTHINE METHYLTRANSFERASE"/>
    <property type="match status" value="1"/>
</dbReference>